<dbReference type="InterPro" id="IPR050539">
    <property type="entry name" value="ThrE_Dicarb/AminoAcid_Exp"/>
</dbReference>
<dbReference type="STRING" id="1505725.GA0061074_10837"/>
<keyword evidence="6 8" id="KW-0472">Membrane</keyword>
<sequence>MMTLFHFIIQFVFSYLGTFTFGLFINVPKKMLNEASLLGGLGWIVYWVLFKLGGGSILGNFLGALVVGLGGIIFSIRKKAPSTIFSIPGLVPLVPGASAYQALTSFVNQQPVEALTQTIHVTMVTGAIALGYVTSQMISEIVYKKRPKKS</sequence>
<proteinExistence type="inferred from homology"/>
<dbReference type="Pfam" id="PF12821">
    <property type="entry name" value="ThrE_2"/>
    <property type="match status" value="1"/>
</dbReference>
<evidence type="ECO:0000256" key="8">
    <source>
        <dbReference type="SAM" id="Phobius"/>
    </source>
</evidence>
<dbReference type="EMBL" id="FMAO01000008">
    <property type="protein sequence ID" value="SCC00706.1"/>
    <property type="molecule type" value="Genomic_DNA"/>
</dbReference>
<keyword evidence="5 8" id="KW-1133">Transmembrane helix</keyword>
<dbReference type="Proteomes" id="UP000199268">
    <property type="component" value="Unassembled WGS sequence"/>
</dbReference>
<evidence type="ECO:0000313" key="11">
    <source>
        <dbReference type="Proteomes" id="UP000199268"/>
    </source>
</evidence>
<reference evidence="11" key="1">
    <citation type="submission" date="2016-08" db="EMBL/GenBank/DDBJ databases">
        <authorList>
            <person name="Varghese N."/>
            <person name="Submissions Spin"/>
        </authorList>
    </citation>
    <scope>NUCLEOTIDE SEQUENCE [LARGE SCALE GENOMIC DNA]</scope>
    <source>
        <strain evidence="11">R-53094</strain>
    </source>
</reference>
<feature type="transmembrane region" description="Helical" evidence="8">
    <location>
        <begin position="56"/>
        <end position="76"/>
    </location>
</feature>
<organism evidence="10 11">
    <name type="scientific">Weissella bombi</name>
    <dbReference type="NCBI Taxonomy" id="1505725"/>
    <lineage>
        <taxon>Bacteria</taxon>
        <taxon>Bacillati</taxon>
        <taxon>Bacillota</taxon>
        <taxon>Bacilli</taxon>
        <taxon>Lactobacillales</taxon>
        <taxon>Lactobacillaceae</taxon>
        <taxon>Weissella</taxon>
    </lineage>
</organism>
<evidence type="ECO:0000256" key="2">
    <source>
        <dbReference type="ARBA" id="ARBA00022475"/>
    </source>
</evidence>
<accession>A0A1C4B1J4</accession>
<dbReference type="PANTHER" id="PTHR34390:SF1">
    <property type="entry name" value="SUCCINATE TRANSPORTER SUBUNIT YJJB-RELATED"/>
    <property type="match status" value="1"/>
</dbReference>
<evidence type="ECO:0000313" key="10">
    <source>
        <dbReference type="EMBL" id="SCC00706.1"/>
    </source>
</evidence>
<name>A0A1C4B1J4_9LACO</name>
<feature type="transmembrane region" description="Helical" evidence="8">
    <location>
        <begin position="83"/>
        <end position="103"/>
    </location>
</feature>
<evidence type="ECO:0000259" key="9">
    <source>
        <dbReference type="Pfam" id="PF12821"/>
    </source>
</evidence>
<dbReference type="RefSeq" id="WP_240005827.1">
    <property type="nucleotide sequence ID" value="NZ_BJEE01000001.1"/>
</dbReference>
<evidence type="ECO:0000256" key="6">
    <source>
        <dbReference type="ARBA" id="ARBA00023136"/>
    </source>
</evidence>
<comment type="similarity">
    <text evidence="7">Belongs to the ThrE exporter (TC 2.A.79) family.</text>
</comment>
<evidence type="ECO:0000256" key="5">
    <source>
        <dbReference type="ARBA" id="ARBA00022989"/>
    </source>
</evidence>
<dbReference type="GO" id="GO:0015744">
    <property type="term" value="P:succinate transport"/>
    <property type="evidence" value="ECO:0007669"/>
    <property type="project" value="TreeGrafter"/>
</dbReference>
<dbReference type="GO" id="GO:0005886">
    <property type="term" value="C:plasma membrane"/>
    <property type="evidence" value="ECO:0007669"/>
    <property type="project" value="UniProtKB-SubCell"/>
</dbReference>
<feature type="domain" description="Threonine/Serine exporter ThrE" evidence="9">
    <location>
        <begin position="10"/>
        <end position="137"/>
    </location>
</feature>
<evidence type="ECO:0000256" key="1">
    <source>
        <dbReference type="ARBA" id="ARBA00004651"/>
    </source>
</evidence>
<dbReference type="InterPro" id="IPR024528">
    <property type="entry name" value="ThrE_2"/>
</dbReference>
<feature type="transmembrane region" description="Helical" evidence="8">
    <location>
        <begin position="123"/>
        <end position="143"/>
    </location>
</feature>
<keyword evidence="2" id="KW-1003">Cell membrane</keyword>
<keyword evidence="11" id="KW-1185">Reference proteome</keyword>
<keyword evidence="3" id="KW-0997">Cell inner membrane</keyword>
<evidence type="ECO:0000256" key="7">
    <source>
        <dbReference type="ARBA" id="ARBA00034125"/>
    </source>
</evidence>
<evidence type="ECO:0000256" key="3">
    <source>
        <dbReference type="ARBA" id="ARBA00022519"/>
    </source>
</evidence>
<keyword evidence="4 8" id="KW-0812">Transmembrane</keyword>
<comment type="subcellular location">
    <subcellularLocation>
        <location evidence="1">Cell membrane</location>
        <topology evidence="1">Multi-pass membrane protein</topology>
    </subcellularLocation>
</comment>
<feature type="transmembrane region" description="Helical" evidence="8">
    <location>
        <begin position="32"/>
        <end position="50"/>
    </location>
</feature>
<evidence type="ECO:0000256" key="4">
    <source>
        <dbReference type="ARBA" id="ARBA00022692"/>
    </source>
</evidence>
<dbReference type="AlphaFoldDB" id="A0A1C4B1J4"/>
<feature type="transmembrane region" description="Helical" evidence="8">
    <location>
        <begin position="6"/>
        <end position="25"/>
    </location>
</feature>
<gene>
    <name evidence="10" type="ORF">GA0061074_10837</name>
</gene>
<dbReference type="PANTHER" id="PTHR34390">
    <property type="entry name" value="UPF0442 PROTEIN YJJB-RELATED"/>
    <property type="match status" value="1"/>
</dbReference>
<protein>
    <submittedName>
        <fullName evidence="10">Uncharacterized membrane protein YjjB, DUF3815 family</fullName>
    </submittedName>
</protein>